<organism evidence="1 2">
    <name type="scientific">Desulfocucumis palustris</name>
    <dbReference type="NCBI Taxonomy" id="1898651"/>
    <lineage>
        <taxon>Bacteria</taxon>
        <taxon>Bacillati</taxon>
        <taxon>Bacillota</taxon>
        <taxon>Clostridia</taxon>
        <taxon>Eubacteriales</taxon>
        <taxon>Desulfocucumaceae</taxon>
        <taxon>Desulfocucumis</taxon>
    </lineage>
</organism>
<evidence type="ECO:0000313" key="2">
    <source>
        <dbReference type="Proteomes" id="UP000239549"/>
    </source>
</evidence>
<evidence type="ECO:0000313" key="1">
    <source>
        <dbReference type="EMBL" id="GBF32532.1"/>
    </source>
</evidence>
<accession>A0A2L2X936</accession>
<reference evidence="2" key="1">
    <citation type="submission" date="2018-02" db="EMBL/GenBank/DDBJ databases">
        <title>Genome sequence of Desulfocucumis palustris strain NAW-5.</title>
        <authorList>
            <person name="Watanabe M."/>
            <person name="Kojima H."/>
            <person name="Fukui M."/>
        </authorList>
    </citation>
    <scope>NUCLEOTIDE SEQUENCE [LARGE SCALE GENOMIC DNA]</scope>
    <source>
        <strain evidence="2">NAW-5</strain>
    </source>
</reference>
<dbReference type="Proteomes" id="UP000239549">
    <property type="component" value="Unassembled WGS sequence"/>
</dbReference>
<comment type="caution">
    <text evidence="1">The sequence shown here is derived from an EMBL/GenBank/DDBJ whole genome shotgun (WGS) entry which is preliminary data.</text>
</comment>
<protein>
    <submittedName>
        <fullName evidence="1">Uncharacterized protein</fullName>
    </submittedName>
</protein>
<sequence length="38" mass="4386">MLKIHYTYKGEKMTLSTLYKELLKKPGKESARTQGVTL</sequence>
<keyword evidence="2" id="KW-1185">Reference proteome</keyword>
<proteinExistence type="predicted"/>
<name>A0A2L2X936_9FIRM</name>
<dbReference type="EMBL" id="BFAV01000040">
    <property type="protein sequence ID" value="GBF32532.1"/>
    <property type="molecule type" value="Genomic_DNA"/>
</dbReference>
<gene>
    <name evidence="1" type="ORF">DCCM_0728</name>
</gene>
<dbReference type="AlphaFoldDB" id="A0A2L2X936"/>